<feature type="domain" description="PKD" evidence="10">
    <location>
        <begin position="394"/>
        <end position="441"/>
    </location>
</feature>
<proteinExistence type="inferred from homology"/>
<dbReference type="SUPFAM" id="SSF49299">
    <property type="entry name" value="PKD domain"/>
    <property type="match status" value="1"/>
</dbReference>
<dbReference type="Gene3D" id="2.60.40.10">
    <property type="entry name" value="Immunoglobulins"/>
    <property type="match status" value="2"/>
</dbReference>
<dbReference type="Pfam" id="PF05572">
    <property type="entry name" value="Peptidase_M43"/>
    <property type="match status" value="1"/>
</dbReference>
<protein>
    <submittedName>
        <fullName evidence="11">M43 family zinc metalloprotease</fullName>
    </submittedName>
</protein>
<keyword evidence="8" id="KW-1015">Disulfide bond</keyword>
<sequence length="1463" mass="156607">MKKLLCLLFVLVNIIVYSQTTPSPPCATDEIIKAQILKNPQLKLTHDAMNEKISKLSPNGVFNRTTTTNITIPVIVYVVNSGEALGVGTNISDAQVQSQITSLNNSFSSSGIKFCLATRSGAGTTSIPMVSGSTSATPGIIHVNSSLASNHSYNEASEAILFGGYTPDYRIRGENFLRIYVVKTINNPNGTASNIIGYGSFPSSSWYDGVVMRYDAFGDNTTCPSCNLLPGANLGKVLVHEVGHYLFLYHTFEQGCNGSNDNTTDASGILNCVVNGDRVCDTPQARAYNTGCPTSVNSCFGDLPGDLPDAVNNYMDYTNDLCRFEFSSGQSSRMVATLNTYRASLITNDNLIYTGVCGYQSLLSATFKPSTYQACSAASVTLTPLVANAANTIYLWNFGDGTATSNSTSAVNHIFNSAIGSPYTVTLTVTKTVLGTVTTSVFSTQIYVTNCTSLLGSNSNWYFSTSNGLKFGTGVPVVDTSIPIANNFENSSATQSDNLGNLLFYTNGVTVWKANHTILNSSTGVNVPLKGNLWSKDGVLVIAIPGTSSYYILTKGSDQNPSDVSNYLDGFTTTKITMVGSVPSMPVTTINIPVIPLLGMSGFSLGNNSALVGGTAINALQKCDGYWIFTTLKKTTGELLLTVFSLTSLGLSYSSSVILPNSKVNYEIIRIAPNGNRIIYGMPNFSDLLMFDFDKFSGTLSNQKTLLTYPLAAVEGGEFSSDSNLFYTSDLFNNLYQFNLNSTNPFLTKKIVSTSLINSSMKRGPDDKIYFIDANNIFDVSGNYQLRVIHNPNNLITNANLNACNLSKNGPVFPRSVYDYIHQTLPNTVPSLPPNSISYNPTACNTYKFFPNVAQASCYSSFKWDFGDVASGIDNSSTLNNPTHTFLPGTYIVKLFSNTNILIAQTTVTVIELQYPSISGSTEACITSNSLTNNSIILQSNQTVVWTVEGGTGTITGANNRASVDVNWSALPGQLVATITDDSGCIANDQVSIKLAYCNNGANYDVYTTKIQADGKIIIGGVFTLYKGISVNRVARLNTNLTLDTTFNVGTGADFRIETSAIQSDGKIIIGGSFSTYNGVARKGIARLNTNGTLDTTFAIGTGVIDANYSAVQTIAIQTDGKILIGGSFTTYNGVIKINIARLNSNGSLDTSFSSSFSTSSGNSVNCIAIQTDGKIILGGNFLTYGSTNGSKIIRLNTNGTIDSTFVVGTGFNGPVRCLKLQIDGKILAGGNFYFFNGINRSHLARLNTSGAIDNTFVPSLISFPLGGYGVKDLDIQTDGKIVIVGGFQTIGSLLRNRIARLSSIGILDTSFNPGTGFGPTTIGDRLNSSFLYSVNVQTDGKFVVSGSFSSYNGIPINNFTRLNPNITGATGRYKNSQYTEEVNYAKAISIYPNPVSDNFTISSPDISIDKVEIYNTIGQLVKVQKLIGSESVVSIENLSAGLYNIKIYNNGKLLKSNKIIKK</sequence>
<dbReference type="Pfam" id="PF18962">
    <property type="entry name" value="Por_Secre_tail"/>
    <property type="match status" value="1"/>
</dbReference>
<dbReference type="EMBL" id="JBHTIZ010000020">
    <property type="protein sequence ID" value="MFD0984278.1"/>
    <property type="molecule type" value="Genomic_DNA"/>
</dbReference>
<evidence type="ECO:0000256" key="6">
    <source>
        <dbReference type="ARBA" id="ARBA00022833"/>
    </source>
</evidence>
<dbReference type="InterPro" id="IPR013431">
    <property type="entry name" value="Delta_60_rpt"/>
</dbReference>
<accession>A0ABW3J1F9</accession>
<evidence type="ECO:0000259" key="10">
    <source>
        <dbReference type="PROSITE" id="PS50093"/>
    </source>
</evidence>
<keyword evidence="4 9" id="KW-0732">Signal</keyword>
<dbReference type="InterPro" id="IPR026444">
    <property type="entry name" value="Secre_tail"/>
</dbReference>
<dbReference type="SMART" id="SM00089">
    <property type="entry name" value="PKD"/>
    <property type="match status" value="2"/>
</dbReference>
<evidence type="ECO:0000256" key="2">
    <source>
        <dbReference type="ARBA" id="ARBA00022670"/>
    </source>
</evidence>
<evidence type="ECO:0000313" key="12">
    <source>
        <dbReference type="Proteomes" id="UP001597051"/>
    </source>
</evidence>
<dbReference type="InterPro" id="IPR000601">
    <property type="entry name" value="PKD_dom"/>
</dbReference>
<dbReference type="InterPro" id="IPR008754">
    <property type="entry name" value="Peptidase_M43"/>
</dbReference>
<keyword evidence="12" id="KW-1185">Reference proteome</keyword>
<evidence type="ECO:0000256" key="3">
    <source>
        <dbReference type="ARBA" id="ARBA00022723"/>
    </source>
</evidence>
<keyword evidence="6" id="KW-0862">Zinc</keyword>
<evidence type="ECO:0000313" key="11">
    <source>
        <dbReference type="EMBL" id="MFD0984278.1"/>
    </source>
</evidence>
<dbReference type="NCBIfam" id="TIGR02608">
    <property type="entry name" value="delta_60_rpt"/>
    <property type="match status" value="6"/>
</dbReference>
<dbReference type="PROSITE" id="PS50093">
    <property type="entry name" value="PKD"/>
    <property type="match status" value="1"/>
</dbReference>
<dbReference type="InterPro" id="IPR022409">
    <property type="entry name" value="PKD/Chitinase_dom"/>
</dbReference>
<dbReference type="Pfam" id="PF00801">
    <property type="entry name" value="PKD"/>
    <property type="match status" value="1"/>
</dbReference>
<dbReference type="RefSeq" id="WP_379755706.1">
    <property type="nucleotide sequence ID" value="NZ_JBHSYB010000021.1"/>
</dbReference>
<dbReference type="NCBIfam" id="TIGR04183">
    <property type="entry name" value="Por_Secre_tail"/>
    <property type="match status" value="1"/>
</dbReference>
<reference evidence="12" key="1">
    <citation type="journal article" date="2019" name="Int. J. Syst. Evol. Microbiol.">
        <title>The Global Catalogue of Microorganisms (GCM) 10K type strain sequencing project: providing services to taxonomists for standard genome sequencing and annotation.</title>
        <authorList>
            <consortium name="The Broad Institute Genomics Platform"/>
            <consortium name="The Broad Institute Genome Sequencing Center for Infectious Disease"/>
            <person name="Wu L."/>
            <person name="Ma J."/>
        </authorList>
    </citation>
    <scope>NUCLEOTIDE SEQUENCE [LARGE SCALE GENOMIC DNA]</scope>
    <source>
        <strain evidence="12">CECT 7649</strain>
    </source>
</reference>
<dbReference type="Proteomes" id="UP001597051">
    <property type="component" value="Unassembled WGS sequence"/>
</dbReference>
<evidence type="ECO:0000256" key="4">
    <source>
        <dbReference type="ARBA" id="ARBA00022729"/>
    </source>
</evidence>
<keyword evidence="2" id="KW-0645">Protease</keyword>
<feature type="signal peptide" evidence="9">
    <location>
        <begin position="1"/>
        <end position="18"/>
    </location>
</feature>
<keyword evidence="7 11" id="KW-0482">Metalloprotease</keyword>
<evidence type="ECO:0000256" key="8">
    <source>
        <dbReference type="ARBA" id="ARBA00023157"/>
    </source>
</evidence>
<evidence type="ECO:0000256" key="5">
    <source>
        <dbReference type="ARBA" id="ARBA00022801"/>
    </source>
</evidence>
<keyword evidence="3" id="KW-0479">Metal-binding</keyword>
<dbReference type="InterPro" id="IPR035986">
    <property type="entry name" value="PKD_dom_sf"/>
</dbReference>
<dbReference type="SUPFAM" id="SSF55486">
    <property type="entry name" value="Metalloproteases ('zincins'), catalytic domain"/>
    <property type="match status" value="1"/>
</dbReference>
<feature type="chain" id="PRO_5046361281" evidence="9">
    <location>
        <begin position="19"/>
        <end position="1463"/>
    </location>
</feature>
<dbReference type="InterPro" id="IPR011047">
    <property type="entry name" value="Quinoprotein_ADH-like_sf"/>
</dbReference>
<dbReference type="PANTHER" id="PTHR47466:SF1">
    <property type="entry name" value="METALLOPROTEASE MEP1 (AFU_ORTHOLOGUE AFUA_1G07730)-RELATED"/>
    <property type="match status" value="1"/>
</dbReference>
<comment type="similarity">
    <text evidence="1">Belongs to the peptidase M43B family.</text>
</comment>
<dbReference type="InterPro" id="IPR013783">
    <property type="entry name" value="Ig-like_fold"/>
</dbReference>
<gene>
    <name evidence="11" type="ORF">ACFQ0S_07280</name>
</gene>
<keyword evidence="5" id="KW-0378">Hydrolase</keyword>
<dbReference type="Pfam" id="PF17164">
    <property type="entry name" value="DUF5122"/>
    <property type="match status" value="7"/>
</dbReference>
<dbReference type="CDD" id="cd00146">
    <property type="entry name" value="PKD"/>
    <property type="match status" value="1"/>
</dbReference>
<dbReference type="GO" id="GO:0008237">
    <property type="term" value="F:metallopeptidase activity"/>
    <property type="evidence" value="ECO:0007669"/>
    <property type="project" value="UniProtKB-KW"/>
</dbReference>
<dbReference type="PANTHER" id="PTHR47466">
    <property type="match status" value="1"/>
</dbReference>
<name>A0ABW3J1F9_9FLAO</name>
<dbReference type="Gene3D" id="3.40.390.10">
    <property type="entry name" value="Collagenase (Catalytic Domain)"/>
    <property type="match status" value="1"/>
</dbReference>
<organism evidence="11 12">
    <name type="scientific">Flavobacterium myungsuense</name>
    <dbReference type="NCBI Taxonomy" id="651823"/>
    <lineage>
        <taxon>Bacteria</taxon>
        <taxon>Pseudomonadati</taxon>
        <taxon>Bacteroidota</taxon>
        <taxon>Flavobacteriia</taxon>
        <taxon>Flavobacteriales</taxon>
        <taxon>Flavobacteriaceae</taxon>
        <taxon>Flavobacterium</taxon>
    </lineage>
</organism>
<evidence type="ECO:0000256" key="1">
    <source>
        <dbReference type="ARBA" id="ARBA00008721"/>
    </source>
</evidence>
<comment type="caution">
    <text evidence="11">The sequence shown here is derived from an EMBL/GenBank/DDBJ whole genome shotgun (WGS) entry which is preliminary data.</text>
</comment>
<dbReference type="SUPFAM" id="SSF50998">
    <property type="entry name" value="Quinoprotein alcohol dehydrogenase-like"/>
    <property type="match status" value="1"/>
</dbReference>
<dbReference type="InterPro" id="IPR024079">
    <property type="entry name" value="MetalloPept_cat_dom_sf"/>
</dbReference>
<dbReference type="SUPFAM" id="SSF82171">
    <property type="entry name" value="DPP6 N-terminal domain-like"/>
    <property type="match status" value="1"/>
</dbReference>
<evidence type="ECO:0000256" key="9">
    <source>
        <dbReference type="SAM" id="SignalP"/>
    </source>
</evidence>
<dbReference type="Gene3D" id="2.80.10.50">
    <property type="match status" value="3"/>
</dbReference>
<evidence type="ECO:0000256" key="7">
    <source>
        <dbReference type="ARBA" id="ARBA00023049"/>
    </source>
</evidence>